<evidence type="ECO:0000313" key="1">
    <source>
        <dbReference type="EMBL" id="KAF9746878.1"/>
    </source>
</evidence>
<comment type="caution">
    <text evidence="1">The sequence shown here is derived from an EMBL/GenBank/DDBJ whole genome shotgun (WGS) entry which is preliminary data.</text>
</comment>
<evidence type="ECO:0000313" key="2">
    <source>
        <dbReference type="Proteomes" id="UP000616885"/>
    </source>
</evidence>
<dbReference type="EMBL" id="JADCTT010000011">
    <property type="protein sequence ID" value="KAF9746878.1"/>
    <property type="molecule type" value="Genomic_DNA"/>
</dbReference>
<dbReference type="AlphaFoldDB" id="A0A8H7KAG0"/>
<name>A0A8H7KAG0_BIOOC</name>
<proteinExistence type="predicted"/>
<protein>
    <submittedName>
        <fullName evidence="1">Uncharacterized protein</fullName>
    </submittedName>
</protein>
<dbReference type="Proteomes" id="UP000616885">
    <property type="component" value="Unassembled WGS sequence"/>
</dbReference>
<accession>A0A8H7KAG0</accession>
<reference evidence="1" key="1">
    <citation type="submission" date="2020-10" db="EMBL/GenBank/DDBJ databases">
        <title>High-Quality Genome Resource of Clonostachys rosea strain S41 by Oxford Nanopore Long-Read Sequencing.</title>
        <authorList>
            <person name="Wang H."/>
        </authorList>
    </citation>
    <scope>NUCLEOTIDE SEQUENCE</scope>
    <source>
        <strain evidence="1">S41</strain>
    </source>
</reference>
<organism evidence="1 2">
    <name type="scientific">Bionectria ochroleuca</name>
    <name type="common">Gliocladium roseum</name>
    <dbReference type="NCBI Taxonomy" id="29856"/>
    <lineage>
        <taxon>Eukaryota</taxon>
        <taxon>Fungi</taxon>
        <taxon>Dikarya</taxon>
        <taxon>Ascomycota</taxon>
        <taxon>Pezizomycotina</taxon>
        <taxon>Sordariomycetes</taxon>
        <taxon>Hypocreomycetidae</taxon>
        <taxon>Hypocreales</taxon>
        <taxon>Bionectriaceae</taxon>
        <taxon>Clonostachys</taxon>
    </lineage>
</organism>
<gene>
    <name evidence="1" type="ORF">IM811_003783</name>
</gene>
<sequence>MLNDTSLLYGIAESASYQDSHWWSATQRLVSGLIWSEQEKKVTSGSTMCHTMPSCRCQRPEWAMLVFLLGLLELVSAAWVHLENHSLQLLAKVQGPLPMTEFHERNCFLQRRVFDGEA</sequence>